<evidence type="ECO:0000256" key="6">
    <source>
        <dbReference type="SAM" id="MobiDB-lite"/>
    </source>
</evidence>
<evidence type="ECO:0000313" key="8">
    <source>
        <dbReference type="Proteomes" id="UP001273166"/>
    </source>
</evidence>
<dbReference type="PANTHER" id="PTHR11999">
    <property type="entry name" value="GROUP II PYRIDOXAL-5-PHOSPHATE DECARBOXYLASE"/>
    <property type="match status" value="1"/>
</dbReference>
<dbReference type="GeneID" id="87887710"/>
<dbReference type="InterPro" id="IPR010977">
    <property type="entry name" value="Aromatic_deC"/>
</dbReference>
<keyword evidence="7" id="KW-0808">Transferase</keyword>
<dbReference type="GO" id="GO:0016831">
    <property type="term" value="F:carboxy-lyase activity"/>
    <property type="evidence" value="ECO:0007669"/>
    <property type="project" value="TreeGrafter"/>
</dbReference>
<comment type="cofactor">
    <cofactor evidence="1 5">
        <name>pyridoxal 5'-phosphate</name>
        <dbReference type="ChEBI" id="CHEBI:597326"/>
    </cofactor>
</comment>
<dbReference type="SUPFAM" id="SSF53383">
    <property type="entry name" value="PLP-dependent transferases"/>
    <property type="match status" value="1"/>
</dbReference>
<sequence>MIAVLANPLYVKRDHQFNLSTTLGIPNLGRSTDTSYHRDTQTKATHPSKTEVPTTTAMAHPNAPAPPNPATNPDAADDFLLQSYTRLRHTITTTTTSSSSSREVLPSLSALATALSSLPDPTSPSYLCPLGPAKTHAHLLQTILPALNSQALSPRYFGFVTGGVLPIAEAADNLVTALDQNVQVHFPAPPPPPGSDSDGADGTAATAWAHSVCTAVEDAALRMLISLLGLDESKGDDDDEGGRWRGRTFTTGATASNMLGLACGREAVIARRLAGIGGEKKEMAVAEVGMLAACQAAGVREIQVLTSLGHSSLAKAASLVGLGHASVKEMGVAGEPWRLDLDAVEGELKRAEGEGVVSIIAVSAGEVNTGRFATNVLDMPKLRSLADRYGAWIHVDGAFGLFARALPRTDDFVSLHGNVAGLELADSIAADGHKLLNVPYDNGIFLCRDASVLTQVCSNPNAAYLASPDSPNAILSPLNVGIENSRRFRALPVYAVLLSEGREGIAAMLSRMARLAREMAAFVRDSEHYEWLPSEDASLESTFIIVLFRAKDAALNEVLVDRINATGRMFVSGTRWDGKKAVRIAVASWRVDVARDAAVMKEVLTAIAEGWR</sequence>
<feature type="modified residue" description="N6-(pyridoxal phosphate)lysine" evidence="5">
    <location>
        <position position="434"/>
    </location>
</feature>
<dbReference type="EMBL" id="JAUDZG010000002">
    <property type="protein sequence ID" value="KAK3309032.1"/>
    <property type="molecule type" value="Genomic_DNA"/>
</dbReference>
<keyword evidence="3 5" id="KW-0663">Pyridoxal phosphate</keyword>
<proteinExistence type="inferred from homology"/>
<protein>
    <submittedName>
        <fullName evidence="7">Pyridoxal phosphate-dependent transferase</fullName>
    </submittedName>
</protein>
<reference evidence="7" key="1">
    <citation type="journal article" date="2023" name="Mol. Phylogenet. Evol.">
        <title>Genome-scale phylogeny and comparative genomics of the fungal order Sordariales.</title>
        <authorList>
            <person name="Hensen N."/>
            <person name="Bonometti L."/>
            <person name="Westerberg I."/>
            <person name="Brannstrom I.O."/>
            <person name="Guillou S."/>
            <person name="Cros-Aarteil S."/>
            <person name="Calhoun S."/>
            <person name="Haridas S."/>
            <person name="Kuo A."/>
            <person name="Mondo S."/>
            <person name="Pangilinan J."/>
            <person name="Riley R."/>
            <person name="LaButti K."/>
            <person name="Andreopoulos B."/>
            <person name="Lipzen A."/>
            <person name="Chen C."/>
            <person name="Yan M."/>
            <person name="Daum C."/>
            <person name="Ng V."/>
            <person name="Clum A."/>
            <person name="Steindorff A."/>
            <person name="Ohm R.A."/>
            <person name="Martin F."/>
            <person name="Silar P."/>
            <person name="Natvig D.O."/>
            <person name="Lalanne C."/>
            <person name="Gautier V."/>
            <person name="Ament-Velasquez S.L."/>
            <person name="Kruys A."/>
            <person name="Hutchinson M.I."/>
            <person name="Powell A.J."/>
            <person name="Barry K."/>
            <person name="Miller A.N."/>
            <person name="Grigoriev I.V."/>
            <person name="Debuchy R."/>
            <person name="Gladieux P."/>
            <person name="Hiltunen Thoren M."/>
            <person name="Johannesson H."/>
        </authorList>
    </citation>
    <scope>NUCLEOTIDE SEQUENCE</scope>
    <source>
        <strain evidence="7">CBS 333.67</strain>
    </source>
</reference>
<dbReference type="Pfam" id="PF00282">
    <property type="entry name" value="Pyridoxal_deC"/>
    <property type="match status" value="1"/>
</dbReference>
<name>A0AAJ0M4R6_9PEZI</name>
<dbReference type="InterPro" id="IPR015422">
    <property type="entry name" value="PyrdxlP-dep_Trfase_small"/>
</dbReference>
<evidence type="ECO:0000313" key="7">
    <source>
        <dbReference type="EMBL" id="KAK3309032.1"/>
    </source>
</evidence>
<evidence type="ECO:0000256" key="2">
    <source>
        <dbReference type="ARBA" id="ARBA00009533"/>
    </source>
</evidence>
<dbReference type="InterPro" id="IPR015421">
    <property type="entry name" value="PyrdxlP-dep_Trfase_major"/>
</dbReference>
<dbReference type="GO" id="GO:0030170">
    <property type="term" value="F:pyridoxal phosphate binding"/>
    <property type="evidence" value="ECO:0007669"/>
    <property type="project" value="InterPro"/>
</dbReference>
<dbReference type="GO" id="GO:0019752">
    <property type="term" value="P:carboxylic acid metabolic process"/>
    <property type="evidence" value="ECO:0007669"/>
    <property type="project" value="InterPro"/>
</dbReference>
<keyword evidence="8" id="KW-1185">Reference proteome</keyword>
<comment type="caution">
    <text evidence="7">The sequence shown here is derived from an EMBL/GenBank/DDBJ whole genome shotgun (WGS) entry which is preliminary data.</text>
</comment>
<gene>
    <name evidence="7" type="ORF">B0T15DRAFT_525996</name>
</gene>
<keyword evidence="4" id="KW-0456">Lyase</keyword>
<reference evidence="7" key="2">
    <citation type="submission" date="2023-06" db="EMBL/GenBank/DDBJ databases">
        <authorList>
            <consortium name="Lawrence Berkeley National Laboratory"/>
            <person name="Mondo S.J."/>
            <person name="Hensen N."/>
            <person name="Bonometti L."/>
            <person name="Westerberg I."/>
            <person name="Brannstrom I.O."/>
            <person name="Guillou S."/>
            <person name="Cros-Aarteil S."/>
            <person name="Calhoun S."/>
            <person name="Haridas S."/>
            <person name="Kuo A."/>
            <person name="Pangilinan J."/>
            <person name="Riley R."/>
            <person name="Labutti K."/>
            <person name="Andreopoulos B."/>
            <person name="Lipzen A."/>
            <person name="Chen C."/>
            <person name="Yanf M."/>
            <person name="Daum C."/>
            <person name="Ng V."/>
            <person name="Clum A."/>
            <person name="Steindorff A."/>
            <person name="Ohm R."/>
            <person name="Martin F."/>
            <person name="Silar P."/>
            <person name="Natvig D."/>
            <person name="Lalanne C."/>
            <person name="Gautier V."/>
            <person name="Ament-Velasquez S.L."/>
            <person name="Kruys A."/>
            <person name="Hutchinson M.I."/>
            <person name="Powell A.J."/>
            <person name="Barry K."/>
            <person name="Miller A.N."/>
            <person name="Grigoriev I.V."/>
            <person name="Debuchy R."/>
            <person name="Gladieux P."/>
            <person name="Thoren M.H."/>
            <person name="Johannesson H."/>
        </authorList>
    </citation>
    <scope>NUCLEOTIDE SEQUENCE</scope>
    <source>
        <strain evidence="7">CBS 333.67</strain>
    </source>
</reference>
<organism evidence="7 8">
    <name type="scientific">Chaetomium strumarium</name>
    <dbReference type="NCBI Taxonomy" id="1170767"/>
    <lineage>
        <taxon>Eukaryota</taxon>
        <taxon>Fungi</taxon>
        <taxon>Dikarya</taxon>
        <taxon>Ascomycota</taxon>
        <taxon>Pezizomycotina</taxon>
        <taxon>Sordariomycetes</taxon>
        <taxon>Sordariomycetidae</taxon>
        <taxon>Sordariales</taxon>
        <taxon>Chaetomiaceae</taxon>
        <taxon>Chaetomium</taxon>
    </lineage>
</organism>
<dbReference type="GO" id="GO:0016740">
    <property type="term" value="F:transferase activity"/>
    <property type="evidence" value="ECO:0007669"/>
    <property type="project" value="UniProtKB-KW"/>
</dbReference>
<feature type="region of interest" description="Disordered" evidence="6">
    <location>
        <begin position="26"/>
        <end position="75"/>
    </location>
</feature>
<dbReference type="Proteomes" id="UP001273166">
    <property type="component" value="Unassembled WGS sequence"/>
</dbReference>
<dbReference type="InterPro" id="IPR002129">
    <property type="entry name" value="PyrdxlP-dep_de-COase"/>
</dbReference>
<evidence type="ECO:0000256" key="3">
    <source>
        <dbReference type="ARBA" id="ARBA00022898"/>
    </source>
</evidence>
<evidence type="ECO:0000256" key="4">
    <source>
        <dbReference type="ARBA" id="ARBA00023239"/>
    </source>
</evidence>
<comment type="similarity">
    <text evidence="2">Belongs to the group II decarboxylase family.</text>
</comment>
<dbReference type="RefSeq" id="XP_062724812.1">
    <property type="nucleotide sequence ID" value="XM_062868881.1"/>
</dbReference>
<accession>A0AAJ0M4R6</accession>
<dbReference type="PANTHER" id="PTHR11999:SF165">
    <property type="entry name" value="DECARBOXYLASE, PUTATIVE (AFU_ORTHOLOGUE AFUA_2G04980)-RELATED"/>
    <property type="match status" value="1"/>
</dbReference>
<dbReference type="Gene3D" id="3.90.1150.10">
    <property type="entry name" value="Aspartate Aminotransferase, domain 1"/>
    <property type="match status" value="1"/>
</dbReference>
<evidence type="ECO:0000256" key="1">
    <source>
        <dbReference type="ARBA" id="ARBA00001933"/>
    </source>
</evidence>
<dbReference type="GO" id="GO:0005737">
    <property type="term" value="C:cytoplasm"/>
    <property type="evidence" value="ECO:0007669"/>
    <property type="project" value="TreeGrafter"/>
</dbReference>
<dbReference type="AlphaFoldDB" id="A0AAJ0M4R6"/>
<dbReference type="Gene3D" id="3.40.640.10">
    <property type="entry name" value="Type I PLP-dependent aspartate aminotransferase-like (Major domain)"/>
    <property type="match status" value="1"/>
</dbReference>
<dbReference type="InterPro" id="IPR015424">
    <property type="entry name" value="PyrdxlP-dep_Trfase"/>
</dbReference>
<evidence type="ECO:0000256" key="5">
    <source>
        <dbReference type="PIRSR" id="PIRSR602129-50"/>
    </source>
</evidence>
<feature type="compositionally biased region" description="Low complexity" evidence="6">
    <location>
        <begin position="53"/>
        <end position="62"/>
    </location>
</feature>